<dbReference type="AlphaFoldDB" id="A0AAV2SLN3"/>
<feature type="compositionally biased region" description="Low complexity" evidence="3">
    <location>
        <begin position="163"/>
        <end position="175"/>
    </location>
</feature>
<feature type="compositionally biased region" description="Basic and acidic residues" evidence="3">
    <location>
        <begin position="101"/>
        <end position="110"/>
    </location>
</feature>
<keyword evidence="1 2" id="KW-0193">Cuticle</keyword>
<evidence type="ECO:0008006" key="7">
    <source>
        <dbReference type="Google" id="ProtNLM"/>
    </source>
</evidence>
<evidence type="ECO:0000313" key="6">
    <source>
        <dbReference type="Proteomes" id="UP001497623"/>
    </source>
</evidence>
<feature type="region of interest" description="Disordered" evidence="3">
    <location>
        <begin position="31"/>
        <end position="77"/>
    </location>
</feature>
<dbReference type="EMBL" id="CAXKWB010083615">
    <property type="protein sequence ID" value="CAL4208324.1"/>
    <property type="molecule type" value="Genomic_DNA"/>
</dbReference>
<dbReference type="GO" id="GO:0005615">
    <property type="term" value="C:extracellular space"/>
    <property type="evidence" value="ECO:0007669"/>
    <property type="project" value="TreeGrafter"/>
</dbReference>
<dbReference type="Proteomes" id="UP001497623">
    <property type="component" value="Unassembled WGS sequence"/>
</dbReference>
<organism evidence="5 6">
    <name type="scientific">Meganyctiphanes norvegica</name>
    <name type="common">Northern krill</name>
    <name type="synonym">Thysanopoda norvegica</name>
    <dbReference type="NCBI Taxonomy" id="48144"/>
    <lineage>
        <taxon>Eukaryota</taxon>
        <taxon>Metazoa</taxon>
        <taxon>Ecdysozoa</taxon>
        <taxon>Arthropoda</taxon>
        <taxon>Crustacea</taxon>
        <taxon>Multicrustacea</taxon>
        <taxon>Malacostraca</taxon>
        <taxon>Eumalacostraca</taxon>
        <taxon>Eucarida</taxon>
        <taxon>Euphausiacea</taxon>
        <taxon>Euphausiidae</taxon>
        <taxon>Meganyctiphanes</taxon>
    </lineage>
</organism>
<evidence type="ECO:0000313" key="5">
    <source>
        <dbReference type="EMBL" id="CAL4208324.1"/>
    </source>
</evidence>
<dbReference type="GO" id="GO:0031012">
    <property type="term" value="C:extracellular matrix"/>
    <property type="evidence" value="ECO:0007669"/>
    <property type="project" value="TreeGrafter"/>
</dbReference>
<evidence type="ECO:0000256" key="2">
    <source>
        <dbReference type="PROSITE-ProRule" id="PRU00497"/>
    </source>
</evidence>
<dbReference type="InterPro" id="IPR000618">
    <property type="entry name" value="Insect_cuticle"/>
</dbReference>
<protein>
    <recommendedName>
        <fullName evidence="7">Pro-resilin</fullName>
    </recommendedName>
</protein>
<dbReference type="GO" id="GO:0042302">
    <property type="term" value="F:structural constituent of cuticle"/>
    <property type="evidence" value="ECO:0007669"/>
    <property type="project" value="UniProtKB-UniRule"/>
</dbReference>
<accession>A0AAV2SLN3</accession>
<evidence type="ECO:0000256" key="3">
    <source>
        <dbReference type="SAM" id="MobiDB-lite"/>
    </source>
</evidence>
<name>A0AAV2SLN3_MEGNR</name>
<feature type="region of interest" description="Disordered" evidence="3">
    <location>
        <begin position="143"/>
        <end position="195"/>
    </location>
</feature>
<feature type="non-terminal residue" evidence="5">
    <location>
        <position position="1"/>
    </location>
</feature>
<feature type="chain" id="PRO_5043797185" description="Pro-resilin" evidence="4">
    <location>
        <begin position="26"/>
        <end position="195"/>
    </location>
</feature>
<feature type="non-terminal residue" evidence="5">
    <location>
        <position position="195"/>
    </location>
</feature>
<dbReference type="InterPro" id="IPR051217">
    <property type="entry name" value="Insect_Cuticle_Struc_Prot"/>
</dbReference>
<sequence>EQRINNMNTKVCLILLAAVASLAYADERPTYSYQQPQNSYSPPQNTYQSPEESSEEVYSAPSEESYSASSEEKEEYGYGPAKYDFDWSVKDEYSGNDFGQEESRDGDRTDGSYYVHLPDGRLQKVTYYVDGDSGYVAEVTYEGEAQYPEESEESSESYKAPNPSYSAPSPSYSAPESEESEEAVVPSGRYGAPRN</sequence>
<proteinExistence type="predicted"/>
<feature type="compositionally biased region" description="Low complexity" evidence="3">
    <location>
        <begin position="31"/>
        <end position="69"/>
    </location>
</feature>
<keyword evidence="4" id="KW-0732">Signal</keyword>
<dbReference type="PANTHER" id="PTHR12236">
    <property type="entry name" value="STRUCTURAL CONTITUENT OF CUTICLE"/>
    <property type="match status" value="1"/>
</dbReference>
<dbReference type="PANTHER" id="PTHR12236:SF79">
    <property type="entry name" value="CUTICULAR PROTEIN 50CB-RELATED"/>
    <property type="match status" value="1"/>
</dbReference>
<dbReference type="Pfam" id="PF00379">
    <property type="entry name" value="Chitin_bind_4"/>
    <property type="match status" value="1"/>
</dbReference>
<dbReference type="PROSITE" id="PS51155">
    <property type="entry name" value="CHIT_BIND_RR_2"/>
    <property type="match status" value="1"/>
</dbReference>
<comment type="caution">
    <text evidence="5">The sequence shown here is derived from an EMBL/GenBank/DDBJ whole genome shotgun (WGS) entry which is preliminary data.</text>
</comment>
<feature type="signal peptide" evidence="4">
    <location>
        <begin position="1"/>
        <end position="25"/>
    </location>
</feature>
<reference evidence="5 6" key="1">
    <citation type="submission" date="2024-05" db="EMBL/GenBank/DDBJ databases">
        <authorList>
            <person name="Wallberg A."/>
        </authorList>
    </citation>
    <scope>NUCLEOTIDE SEQUENCE [LARGE SCALE GENOMIC DNA]</scope>
</reference>
<gene>
    <name evidence="5" type="ORF">MNOR_LOCUS38142</name>
</gene>
<evidence type="ECO:0000256" key="4">
    <source>
        <dbReference type="SAM" id="SignalP"/>
    </source>
</evidence>
<feature type="region of interest" description="Disordered" evidence="3">
    <location>
        <begin position="90"/>
        <end position="114"/>
    </location>
</feature>
<keyword evidence="6" id="KW-1185">Reference proteome</keyword>
<evidence type="ECO:0000256" key="1">
    <source>
        <dbReference type="ARBA" id="ARBA00022460"/>
    </source>
</evidence>